<dbReference type="EMBL" id="CM023483">
    <property type="protein sequence ID" value="KAH6936639.1"/>
    <property type="molecule type" value="Genomic_DNA"/>
</dbReference>
<dbReference type="Proteomes" id="UP000821845">
    <property type="component" value="Chromosome 3"/>
</dbReference>
<proteinExistence type="predicted"/>
<organism evidence="1 2">
    <name type="scientific">Hyalomma asiaticum</name>
    <name type="common">Tick</name>
    <dbReference type="NCBI Taxonomy" id="266040"/>
    <lineage>
        <taxon>Eukaryota</taxon>
        <taxon>Metazoa</taxon>
        <taxon>Ecdysozoa</taxon>
        <taxon>Arthropoda</taxon>
        <taxon>Chelicerata</taxon>
        <taxon>Arachnida</taxon>
        <taxon>Acari</taxon>
        <taxon>Parasitiformes</taxon>
        <taxon>Ixodida</taxon>
        <taxon>Ixodoidea</taxon>
        <taxon>Ixodidae</taxon>
        <taxon>Hyalomminae</taxon>
        <taxon>Hyalomma</taxon>
    </lineage>
</organism>
<comment type="caution">
    <text evidence="1">The sequence shown here is derived from an EMBL/GenBank/DDBJ whole genome shotgun (WGS) entry which is preliminary data.</text>
</comment>
<reference evidence="1" key="1">
    <citation type="submission" date="2020-05" db="EMBL/GenBank/DDBJ databases">
        <title>Large-scale comparative analyses of tick genomes elucidate their genetic diversity and vector capacities.</title>
        <authorList>
            <person name="Jia N."/>
            <person name="Wang J."/>
            <person name="Shi W."/>
            <person name="Du L."/>
            <person name="Sun Y."/>
            <person name="Zhan W."/>
            <person name="Jiang J."/>
            <person name="Wang Q."/>
            <person name="Zhang B."/>
            <person name="Ji P."/>
            <person name="Sakyi L.B."/>
            <person name="Cui X."/>
            <person name="Yuan T."/>
            <person name="Jiang B."/>
            <person name="Yang W."/>
            <person name="Lam T.T.-Y."/>
            <person name="Chang Q."/>
            <person name="Ding S."/>
            <person name="Wang X."/>
            <person name="Zhu J."/>
            <person name="Ruan X."/>
            <person name="Zhao L."/>
            <person name="Wei J."/>
            <person name="Que T."/>
            <person name="Du C."/>
            <person name="Cheng J."/>
            <person name="Dai P."/>
            <person name="Han X."/>
            <person name="Huang E."/>
            <person name="Gao Y."/>
            <person name="Liu J."/>
            <person name="Shao H."/>
            <person name="Ye R."/>
            <person name="Li L."/>
            <person name="Wei W."/>
            <person name="Wang X."/>
            <person name="Wang C."/>
            <person name="Yang T."/>
            <person name="Huo Q."/>
            <person name="Li W."/>
            <person name="Guo W."/>
            <person name="Chen H."/>
            <person name="Zhou L."/>
            <person name="Ni X."/>
            <person name="Tian J."/>
            <person name="Zhou Y."/>
            <person name="Sheng Y."/>
            <person name="Liu T."/>
            <person name="Pan Y."/>
            <person name="Xia L."/>
            <person name="Li J."/>
            <person name="Zhao F."/>
            <person name="Cao W."/>
        </authorList>
    </citation>
    <scope>NUCLEOTIDE SEQUENCE</scope>
    <source>
        <strain evidence="1">Hyas-2018</strain>
    </source>
</reference>
<evidence type="ECO:0000313" key="1">
    <source>
        <dbReference type="EMBL" id="KAH6936639.1"/>
    </source>
</evidence>
<keyword evidence="2" id="KW-1185">Reference proteome</keyword>
<sequence>MFVRPRSSIGRYRFSDLIRVDHFRGDASEVDGFLVYLSPRRWNGDGIERGFFSSIIQEDGAASSEGQLTPYKVVNSQTDAPVTAGRNFRPVSTARLSRLTPGRFATRPGRGDDGVSRVLVVVVVVVSRRTEGKESCRGRDTRHRANRPTRPSRRPTRVMNDFTRARGTLRRRHQTPFFSLHHHTHRPFSATLTPPLSLAVPPPRRGGAAAFRESCRRRPYVRGGGGKKARSVQSTLGHRSAVAAAAPRRPTSPTSE</sequence>
<gene>
    <name evidence="1" type="ORF">HPB50_020363</name>
</gene>
<accession>A0ACB7SVF8</accession>
<name>A0ACB7SVF8_HYAAI</name>
<protein>
    <submittedName>
        <fullName evidence="1">Uncharacterized protein</fullName>
    </submittedName>
</protein>
<evidence type="ECO:0000313" key="2">
    <source>
        <dbReference type="Proteomes" id="UP000821845"/>
    </source>
</evidence>